<dbReference type="Pfam" id="PF00617">
    <property type="entry name" value="RasGEF"/>
    <property type="match status" value="1"/>
</dbReference>
<dbReference type="InterPro" id="IPR029058">
    <property type="entry name" value="AB_hydrolase_fold"/>
</dbReference>
<dbReference type="InterPro" id="IPR036964">
    <property type="entry name" value="RASGEF_cat_dom_sf"/>
</dbReference>
<evidence type="ECO:0000313" key="14">
    <source>
        <dbReference type="EMBL" id="WFD23595.1"/>
    </source>
</evidence>
<feature type="transmembrane region" description="Helical" evidence="11">
    <location>
        <begin position="235"/>
        <end position="260"/>
    </location>
</feature>
<dbReference type="Gene3D" id="1.10.840.10">
    <property type="entry name" value="Ras guanine-nucleotide exchange factors catalytic domain"/>
    <property type="match status" value="1"/>
</dbReference>
<reference evidence="14" key="1">
    <citation type="submission" date="2023-03" db="EMBL/GenBank/DDBJ databases">
        <title>Mating type loci evolution in Malassezia.</title>
        <authorList>
            <person name="Coelho M.A."/>
        </authorList>
    </citation>
    <scope>NUCLEOTIDE SEQUENCE</scope>
    <source>
        <strain evidence="14">CBS 12830</strain>
    </source>
</reference>
<feature type="transmembrane region" description="Helical" evidence="11">
    <location>
        <begin position="37"/>
        <end position="56"/>
    </location>
</feature>
<feature type="transmembrane region" description="Helical" evidence="11">
    <location>
        <begin position="419"/>
        <end position="439"/>
    </location>
</feature>
<evidence type="ECO:0000256" key="10">
    <source>
        <dbReference type="PROSITE-ProRule" id="PRU00168"/>
    </source>
</evidence>
<feature type="transmembrane region" description="Helical" evidence="11">
    <location>
        <begin position="451"/>
        <end position="469"/>
    </location>
</feature>
<evidence type="ECO:0000256" key="5">
    <source>
        <dbReference type="ARBA" id="ARBA00022989"/>
    </source>
</evidence>
<dbReference type="SMART" id="SM00147">
    <property type="entry name" value="RasGEF"/>
    <property type="match status" value="1"/>
</dbReference>
<evidence type="ECO:0000259" key="12">
    <source>
        <dbReference type="PROSITE" id="PS50009"/>
    </source>
</evidence>
<feature type="transmembrane region" description="Helical" evidence="11">
    <location>
        <begin position="94"/>
        <end position="117"/>
    </location>
</feature>
<dbReference type="PROSITE" id="PS50212">
    <property type="entry name" value="RASGEF_NTER"/>
    <property type="match status" value="1"/>
</dbReference>
<dbReference type="PANTHER" id="PTHR45755:SF4">
    <property type="entry name" value="ZINC TRANSPORTER 7"/>
    <property type="match status" value="1"/>
</dbReference>
<sequence length="1413" mass="157241">MVEVPAMSTQPDPRLRGHVKWNQVGGTSVHVSHRIRIYHLLALLLTKTLVASAAWLTRQWLLVPQVDAEEFLLQTKGIVGEDAPMSGSVVHAPASVWAVATMATSFAALLLMCSLRVWRWHIEWTDHTLRHIFMLGAVLFAQLLLWLTSLQHLGATTLLVGLLTGSAVSLRRPFADTLDDAASRTLTFTASLQEQIHTWDLLKGYASLLGYAILSIESGRLMFTASKHVGGRRRALVLGTSMNAILVLPLSIAGAMLGFRMLPAPLVPRHEPTAQDALEISHLGAYLVLAVGVLIFDTLVTLTLESYVTLIVHVAHAWPMAIVAVMAIGFAVFNVNVNLIQLATALCVGFSLYAILRRSPLYMTSWYRRATLAEQRVAMAGSDSDTTALSDIVVLLYRVSLQLRRMVHAILQNSDSRRIFWFLVLNLSFMGIQLAWGVWTNSLGLISDAIHMFFDCAAIFMGLVASVMASWETDSVFPFGYKRVETLSGFANGIFLVLISVFILFEAIQRIIEPPVMNNVTQLLIVSTLGLLVNLFGMFAMGHHHHHGHHHGHGHCHDHGHGHDHHGHSHNMLGLYLHVMADTLGSVGVIISTLLIQYFHWTGFDPIASLLIGLMILGSVVPLVIDSGRILCLDLGGMDTDGIQHALQKVCEIPGVASYTNARFWPLDGESMVGSIGKRQNIGGVDCYVIGNEQSNKAIVVIFDVFGYWPSTQQGADILAAMTNVRVILPDFFAGSPLPQDVVPWDTPEKKAAVDDFMKDKGSPLTCRDALLTVAKALQESGVSSLGLYGLCWGSKGATLACGEGTPFLAFVQIHPSFVDPQDANQIHVPVASFTSKDEPQDILEKFYQNLQANSEIATNSPHLSVGSSTTESNRSYSFGPATDGNYAFQIDLLRKELSALMEYSALQLLDPLANSEKEVFIDKVSRSTDKVVQTLRQLLISIRWHVQNVDRKQDSTMSRFATKRLQAMAKELQLLASGLMSLARELCRTLQVQTDFLSMRNEFLAVHTNFSDCGDQMSNTLSSLQDELLEEQILEEPTRTDTFIHLLLERFKIEPPDELDEDMLKQWQEEKMKPIQLRVINVIKLWLECQLPLPDEIPILDTVEEFFATNVANSEWKGVVDAVLRLISRAREGKTLTYKVASGVDAPTPILPISTGDRFLLDLSPVELARQLTIREHELFRKITVRECLGKAWTKATASIYSKNVVNVIGFQNQLTGWISNAILSEDQAPLRCLTLSFFIELGNQCLLLNNFSTMWGVVSALNTTCIFRLRKTWALLSAQQRKKFEALNKLTDASRNYHLYREKLTDVIPPCVPFFGLYAKDLTFIEDGNADQLPAEPHLINFGKRQLMGEVLMDIRRHQTVPYNLKKLYVLQDFLSSQMEESMSDQYRFERNLLASLADGLLLVDLMTASI</sequence>
<dbReference type="GO" id="GO:0006882">
    <property type="term" value="P:intracellular zinc ion homeostasis"/>
    <property type="evidence" value="ECO:0007669"/>
    <property type="project" value="InterPro"/>
</dbReference>
<dbReference type="SUPFAM" id="SSF48366">
    <property type="entry name" value="Ras GEF"/>
    <property type="match status" value="1"/>
</dbReference>
<dbReference type="GO" id="GO:0005794">
    <property type="term" value="C:Golgi apparatus"/>
    <property type="evidence" value="ECO:0007669"/>
    <property type="project" value="TreeGrafter"/>
</dbReference>
<evidence type="ECO:0000256" key="8">
    <source>
        <dbReference type="ARBA" id="ARBA00047591"/>
    </source>
</evidence>
<dbReference type="InterPro" id="IPR001895">
    <property type="entry name" value="RASGEF_cat_dom"/>
</dbReference>
<name>A0AAF0EDH4_9BASI</name>
<dbReference type="SUPFAM" id="SSF161111">
    <property type="entry name" value="Cation efflux protein transmembrane domain-like"/>
    <property type="match status" value="1"/>
</dbReference>
<dbReference type="Proteomes" id="UP001214415">
    <property type="component" value="Chromosome 4"/>
</dbReference>
<dbReference type="Gene3D" id="1.20.1510.10">
    <property type="entry name" value="Cation efflux protein transmembrane domain"/>
    <property type="match status" value="1"/>
</dbReference>
<protein>
    <submittedName>
        <fullName evidence="14">Zinc transporter msc2</fullName>
    </submittedName>
</protein>
<keyword evidence="15" id="KW-1185">Reference proteome</keyword>
<dbReference type="InterPro" id="IPR058533">
    <property type="entry name" value="Cation_efflux_TM"/>
</dbReference>
<dbReference type="InterPro" id="IPR002925">
    <property type="entry name" value="Dienelactn_hydro"/>
</dbReference>
<evidence type="ECO:0000256" key="9">
    <source>
        <dbReference type="ARBA" id="ARBA00048461"/>
    </source>
</evidence>
<dbReference type="InterPro" id="IPR027469">
    <property type="entry name" value="Cation_efflux_TMD_sf"/>
</dbReference>
<evidence type="ECO:0000256" key="6">
    <source>
        <dbReference type="ARBA" id="ARBA00023065"/>
    </source>
</evidence>
<comment type="similarity">
    <text evidence="2">Belongs to the cation diffusion facilitator (CDF) transporter (TC 2.A.4) family. SLC30A subfamily.</text>
</comment>
<dbReference type="EMBL" id="CP119903">
    <property type="protein sequence ID" value="WFD23595.1"/>
    <property type="molecule type" value="Genomic_DNA"/>
</dbReference>
<feature type="transmembrane region" description="Helical" evidence="11">
    <location>
        <begin position="377"/>
        <end position="399"/>
    </location>
</feature>
<dbReference type="InterPro" id="IPR000651">
    <property type="entry name" value="Ras-like_Gua-exchang_fac_N"/>
</dbReference>
<keyword evidence="3" id="KW-0813">Transport</keyword>
<dbReference type="GO" id="GO:0016787">
    <property type="term" value="F:hydrolase activity"/>
    <property type="evidence" value="ECO:0007669"/>
    <property type="project" value="InterPro"/>
</dbReference>
<dbReference type="GO" id="GO:0007264">
    <property type="term" value="P:small GTPase-mediated signal transduction"/>
    <property type="evidence" value="ECO:0007669"/>
    <property type="project" value="InterPro"/>
</dbReference>
<feature type="transmembrane region" description="Helical" evidence="11">
    <location>
        <begin position="575"/>
        <end position="595"/>
    </location>
</feature>
<keyword evidence="5 11" id="KW-1133">Transmembrane helix</keyword>
<keyword evidence="7 11" id="KW-0472">Membrane</keyword>
<keyword evidence="10" id="KW-0344">Guanine-nucleotide releasing factor</keyword>
<evidence type="ECO:0000256" key="4">
    <source>
        <dbReference type="ARBA" id="ARBA00022692"/>
    </source>
</evidence>
<dbReference type="FunFam" id="1.20.1510.10:FF:000014">
    <property type="entry name" value="Cation efflux protein/ zinc transporter"/>
    <property type="match status" value="1"/>
</dbReference>
<evidence type="ECO:0000259" key="13">
    <source>
        <dbReference type="PROSITE" id="PS50212"/>
    </source>
</evidence>
<dbReference type="PROSITE" id="PS50009">
    <property type="entry name" value="RASGEF_CAT"/>
    <property type="match status" value="1"/>
</dbReference>
<dbReference type="NCBIfam" id="TIGR01297">
    <property type="entry name" value="CDF"/>
    <property type="match status" value="1"/>
</dbReference>
<feature type="domain" description="N-terminal Ras-GEF" evidence="13">
    <location>
        <begin position="1013"/>
        <end position="1132"/>
    </location>
</feature>
<dbReference type="Gene3D" id="3.40.50.1820">
    <property type="entry name" value="alpha/beta hydrolase"/>
    <property type="match status" value="1"/>
</dbReference>
<feature type="domain" description="Ras-GEF" evidence="12">
    <location>
        <begin position="1165"/>
        <end position="1394"/>
    </location>
</feature>
<dbReference type="PANTHER" id="PTHR45755">
    <property type="match status" value="1"/>
</dbReference>
<dbReference type="GO" id="GO:1904257">
    <property type="term" value="P:zinc ion import into Golgi lumen"/>
    <property type="evidence" value="ECO:0007669"/>
    <property type="project" value="TreeGrafter"/>
</dbReference>
<dbReference type="GO" id="GO:0005085">
    <property type="term" value="F:guanyl-nucleotide exchange factor activity"/>
    <property type="evidence" value="ECO:0007669"/>
    <property type="project" value="UniProtKB-KW"/>
</dbReference>
<gene>
    <name evidence="14" type="primary">MSC2</name>
    <name evidence="14" type="ORF">MEQU1_002289</name>
</gene>
<evidence type="ECO:0000313" key="15">
    <source>
        <dbReference type="Proteomes" id="UP001214415"/>
    </source>
</evidence>
<feature type="transmembrane region" description="Helical" evidence="11">
    <location>
        <begin position="307"/>
        <end position="333"/>
    </location>
</feature>
<keyword evidence="6" id="KW-0406">Ion transport</keyword>
<dbReference type="InterPro" id="IPR045316">
    <property type="entry name" value="Msc2-like"/>
</dbReference>
<accession>A0AAF0EDH4</accession>
<dbReference type="Pfam" id="PF01545">
    <property type="entry name" value="Cation_efflux"/>
    <property type="match status" value="1"/>
</dbReference>
<evidence type="ECO:0000256" key="11">
    <source>
        <dbReference type="SAM" id="Phobius"/>
    </source>
</evidence>
<feature type="transmembrane region" description="Helical" evidence="11">
    <location>
        <begin position="339"/>
        <end position="356"/>
    </location>
</feature>
<comment type="catalytic activity">
    <reaction evidence="9">
        <text>a monoacylglycerol + H2O = glycerol + a fatty acid + H(+)</text>
        <dbReference type="Rhea" id="RHEA:15245"/>
        <dbReference type="ChEBI" id="CHEBI:15377"/>
        <dbReference type="ChEBI" id="CHEBI:15378"/>
        <dbReference type="ChEBI" id="CHEBI:17408"/>
        <dbReference type="ChEBI" id="CHEBI:17754"/>
        <dbReference type="ChEBI" id="CHEBI:28868"/>
    </reaction>
</comment>
<feature type="transmembrane region" description="Helical" evidence="11">
    <location>
        <begin position="489"/>
        <end position="508"/>
    </location>
</feature>
<dbReference type="InterPro" id="IPR023578">
    <property type="entry name" value="Ras_GEF_dom_sf"/>
</dbReference>
<keyword evidence="4 11" id="KW-0812">Transmembrane</keyword>
<dbReference type="CDD" id="cd00155">
    <property type="entry name" value="RasGEF"/>
    <property type="match status" value="1"/>
</dbReference>
<evidence type="ECO:0000256" key="3">
    <source>
        <dbReference type="ARBA" id="ARBA00022448"/>
    </source>
</evidence>
<comment type="catalytic activity">
    <reaction evidence="8">
        <text>a diacylglycerol + H2O = a monoacylglycerol + a fatty acid + H(+)</text>
        <dbReference type="Rhea" id="RHEA:32731"/>
        <dbReference type="ChEBI" id="CHEBI:15377"/>
        <dbReference type="ChEBI" id="CHEBI:15378"/>
        <dbReference type="ChEBI" id="CHEBI:17408"/>
        <dbReference type="ChEBI" id="CHEBI:18035"/>
        <dbReference type="ChEBI" id="CHEBI:28868"/>
    </reaction>
</comment>
<dbReference type="Pfam" id="PF01738">
    <property type="entry name" value="DLH"/>
    <property type="match status" value="1"/>
</dbReference>
<dbReference type="GO" id="GO:0031410">
    <property type="term" value="C:cytoplasmic vesicle"/>
    <property type="evidence" value="ECO:0007669"/>
    <property type="project" value="TreeGrafter"/>
</dbReference>
<evidence type="ECO:0000256" key="1">
    <source>
        <dbReference type="ARBA" id="ARBA00004141"/>
    </source>
</evidence>
<feature type="transmembrane region" description="Helical" evidence="11">
    <location>
        <begin position="280"/>
        <end position="300"/>
    </location>
</feature>
<feature type="transmembrane region" description="Helical" evidence="11">
    <location>
        <begin position="607"/>
        <end position="625"/>
    </location>
</feature>
<dbReference type="GO" id="GO:0016020">
    <property type="term" value="C:membrane"/>
    <property type="evidence" value="ECO:0007669"/>
    <property type="project" value="UniProtKB-SubCell"/>
</dbReference>
<dbReference type="GO" id="GO:0005385">
    <property type="term" value="F:zinc ion transmembrane transporter activity"/>
    <property type="evidence" value="ECO:0007669"/>
    <property type="project" value="InterPro"/>
</dbReference>
<proteinExistence type="inferred from homology"/>
<dbReference type="Pfam" id="PF00618">
    <property type="entry name" value="RasGEF_N"/>
    <property type="match status" value="1"/>
</dbReference>
<dbReference type="Gene3D" id="1.20.870.10">
    <property type="entry name" value="Son of sevenless (SoS) protein Chain: S domain 1"/>
    <property type="match status" value="1"/>
</dbReference>
<dbReference type="InterPro" id="IPR002524">
    <property type="entry name" value="Cation_efflux"/>
</dbReference>
<organism evidence="14 15">
    <name type="scientific">Malassezia equina</name>
    <dbReference type="NCBI Taxonomy" id="1381935"/>
    <lineage>
        <taxon>Eukaryota</taxon>
        <taxon>Fungi</taxon>
        <taxon>Dikarya</taxon>
        <taxon>Basidiomycota</taxon>
        <taxon>Ustilaginomycotina</taxon>
        <taxon>Malasseziomycetes</taxon>
        <taxon>Malasseziales</taxon>
        <taxon>Malasseziaceae</taxon>
        <taxon>Malassezia</taxon>
    </lineage>
</organism>
<feature type="transmembrane region" description="Helical" evidence="11">
    <location>
        <begin position="520"/>
        <end position="541"/>
    </location>
</feature>
<evidence type="ECO:0000256" key="2">
    <source>
        <dbReference type="ARBA" id="ARBA00008873"/>
    </source>
</evidence>
<feature type="transmembrane region" description="Helical" evidence="11">
    <location>
        <begin position="129"/>
        <end position="148"/>
    </location>
</feature>
<comment type="subcellular location">
    <subcellularLocation>
        <location evidence="1">Membrane</location>
        <topology evidence="1">Multi-pass membrane protein</topology>
    </subcellularLocation>
</comment>
<evidence type="ECO:0000256" key="7">
    <source>
        <dbReference type="ARBA" id="ARBA00023136"/>
    </source>
</evidence>
<dbReference type="SUPFAM" id="SSF53474">
    <property type="entry name" value="alpha/beta-Hydrolases"/>
    <property type="match status" value="1"/>
</dbReference>